<dbReference type="PANTHER" id="PTHR42929">
    <property type="entry name" value="INNER MEMBRANE ABC TRANSPORTER PERMEASE PROTEIN YDCU-RELATED-RELATED"/>
    <property type="match status" value="1"/>
</dbReference>
<dbReference type="InterPro" id="IPR035906">
    <property type="entry name" value="MetI-like_sf"/>
</dbReference>
<organism evidence="10 11">
    <name type="scientific">Shinella pollutisoli</name>
    <dbReference type="NCBI Taxonomy" id="2250594"/>
    <lineage>
        <taxon>Bacteria</taxon>
        <taxon>Pseudomonadati</taxon>
        <taxon>Pseudomonadota</taxon>
        <taxon>Alphaproteobacteria</taxon>
        <taxon>Hyphomicrobiales</taxon>
        <taxon>Rhizobiaceae</taxon>
        <taxon>Shinella</taxon>
    </lineage>
</organism>
<keyword evidence="11" id="KW-1185">Reference proteome</keyword>
<dbReference type="CDD" id="cd06261">
    <property type="entry name" value="TM_PBP2"/>
    <property type="match status" value="1"/>
</dbReference>
<keyword evidence="3 8" id="KW-0813">Transport</keyword>
<dbReference type="RefSeq" id="WP_257315365.1">
    <property type="nucleotide sequence ID" value="NZ_JANFDG010000011.1"/>
</dbReference>
<evidence type="ECO:0000256" key="8">
    <source>
        <dbReference type="RuleBase" id="RU363032"/>
    </source>
</evidence>
<comment type="subcellular location">
    <subcellularLocation>
        <location evidence="1 8">Cell membrane</location>
        <topology evidence="1 8">Multi-pass membrane protein</topology>
    </subcellularLocation>
</comment>
<sequence>MTDARRRRTGEALGFWLLLAPSLLLLVLVFARTVAGVVRMSFNGWTPPSFYVEDVVLDHYVRLATDPLIREAAFNTVVLAFQAALTSVVLAYVMTLIVWLRPKRFRLTVIGLMLCPLLASEISIIFGWWLVLPRNGLLSYMLVGSGLVSEKINLLYTEFAAFLGLVYAILPYSFFILLSVMDRQDRLLIEASADLGASPLSTFREVVLPLTWRGVVLAFSQALIWAFGIYATPSALGPDTLWTMGQRIQEEMIGRANWPLASAIAVAMIAAIALLLVVMRTVEPKERTA</sequence>
<evidence type="ECO:0000256" key="5">
    <source>
        <dbReference type="ARBA" id="ARBA00022692"/>
    </source>
</evidence>
<evidence type="ECO:0000259" key="9">
    <source>
        <dbReference type="PROSITE" id="PS50928"/>
    </source>
</evidence>
<dbReference type="Pfam" id="PF00528">
    <property type="entry name" value="BPD_transp_1"/>
    <property type="match status" value="1"/>
</dbReference>
<feature type="domain" description="ABC transmembrane type-1" evidence="9">
    <location>
        <begin position="73"/>
        <end position="279"/>
    </location>
</feature>
<keyword evidence="5 8" id="KW-0812">Transmembrane</keyword>
<keyword evidence="7 8" id="KW-0472">Membrane</keyword>
<evidence type="ECO:0000256" key="1">
    <source>
        <dbReference type="ARBA" id="ARBA00004651"/>
    </source>
</evidence>
<keyword evidence="4" id="KW-1003">Cell membrane</keyword>
<dbReference type="PROSITE" id="PS50928">
    <property type="entry name" value="ABC_TM1"/>
    <property type="match status" value="1"/>
</dbReference>
<feature type="transmembrane region" description="Helical" evidence="8">
    <location>
        <begin position="256"/>
        <end position="278"/>
    </location>
</feature>
<comment type="caution">
    <text evidence="10">The sequence shown here is derived from an EMBL/GenBank/DDBJ whole genome shotgun (WGS) entry which is preliminary data.</text>
</comment>
<evidence type="ECO:0000256" key="4">
    <source>
        <dbReference type="ARBA" id="ARBA00022475"/>
    </source>
</evidence>
<evidence type="ECO:0000313" key="11">
    <source>
        <dbReference type="Proteomes" id="UP001595377"/>
    </source>
</evidence>
<dbReference type="PANTHER" id="PTHR42929:SF1">
    <property type="entry name" value="INNER MEMBRANE ABC TRANSPORTER PERMEASE PROTEIN YDCU-RELATED"/>
    <property type="match status" value="1"/>
</dbReference>
<evidence type="ECO:0000256" key="3">
    <source>
        <dbReference type="ARBA" id="ARBA00022448"/>
    </source>
</evidence>
<name>A0ABV7DH47_9HYPH</name>
<evidence type="ECO:0000313" key="10">
    <source>
        <dbReference type="EMBL" id="MFC3074260.1"/>
    </source>
</evidence>
<reference evidence="11" key="1">
    <citation type="journal article" date="2019" name="Int. J. Syst. Evol. Microbiol.">
        <title>The Global Catalogue of Microorganisms (GCM) 10K type strain sequencing project: providing services to taxonomists for standard genome sequencing and annotation.</title>
        <authorList>
            <consortium name="The Broad Institute Genomics Platform"/>
            <consortium name="The Broad Institute Genome Sequencing Center for Infectious Disease"/>
            <person name="Wu L."/>
            <person name="Ma J."/>
        </authorList>
    </citation>
    <scope>NUCLEOTIDE SEQUENCE [LARGE SCALE GENOMIC DNA]</scope>
    <source>
        <strain evidence="11">KCTC 52677</strain>
    </source>
</reference>
<accession>A0ABV7DH47</accession>
<proteinExistence type="inferred from homology"/>
<evidence type="ECO:0000256" key="2">
    <source>
        <dbReference type="ARBA" id="ARBA00007069"/>
    </source>
</evidence>
<dbReference type="EMBL" id="JBHRSP010000023">
    <property type="protein sequence ID" value="MFC3074260.1"/>
    <property type="molecule type" value="Genomic_DNA"/>
</dbReference>
<comment type="similarity">
    <text evidence="2">Belongs to the binding-protein-dependent transport system permease family. CysTW subfamily.</text>
</comment>
<evidence type="ECO:0000256" key="7">
    <source>
        <dbReference type="ARBA" id="ARBA00023136"/>
    </source>
</evidence>
<dbReference type="InterPro" id="IPR000515">
    <property type="entry name" value="MetI-like"/>
</dbReference>
<feature type="transmembrane region" description="Helical" evidence="8">
    <location>
        <begin position="107"/>
        <end position="131"/>
    </location>
</feature>
<protein>
    <submittedName>
        <fullName evidence="10">ABC transporter permease</fullName>
    </submittedName>
</protein>
<feature type="transmembrane region" description="Helical" evidence="8">
    <location>
        <begin position="214"/>
        <end position="236"/>
    </location>
</feature>
<dbReference type="Proteomes" id="UP001595377">
    <property type="component" value="Unassembled WGS sequence"/>
</dbReference>
<dbReference type="SUPFAM" id="SSF161098">
    <property type="entry name" value="MetI-like"/>
    <property type="match status" value="1"/>
</dbReference>
<feature type="transmembrane region" description="Helical" evidence="8">
    <location>
        <begin position="159"/>
        <end position="180"/>
    </location>
</feature>
<evidence type="ECO:0000256" key="6">
    <source>
        <dbReference type="ARBA" id="ARBA00022989"/>
    </source>
</evidence>
<gene>
    <name evidence="10" type="ORF">ACFOHH_14210</name>
</gene>
<feature type="transmembrane region" description="Helical" evidence="8">
    <location>
        <begin position="77"/>
        <end position="100"/>
    </location>
</feature>
<keyword evidence="6 8" id="KW-1133">Transmembrane helix</keyword>
<dbReference type="Gene3D" id="1.10.3720.10">
    <property type="entry name" value="MetI-like"/>
    <property type="match status" value="1"/>
</dbReference>